<keyword evidence="2" id="KW-0677">Repeat</keyword>
<dbReference type="SMART" id="SM00191">
    <property type="entry name" value="Int_alpha"/>
    <property type="match status" value="7"/>
</dbReference>
<dbReference type="InterPro" id="IPR000413">
    <property type="entry name" value="Integrin_alpha"/>
</dbReference>
<keyword evidence="1 4" id="KW-0732">Signal</keyword>
<dbReference type="Proteomes" id="UP000596130">
    <property type="component" value="Chromosome"/>
</dbReference>
<evidence type="ECO:0000256" key="1">
    <source>
        <dbReference type="ARBA" id="ARBA00022729"/>
    </source>
</evidence>
<dbReference type="PRINTS" id="PR01185">
    <property type="entry name" value="INTEGRINA"/>
</dbReference>
<evidence type="ECO:0000256" key="3">
    <source>
        <dbReference type="ARBA" id="ARBA00023180"/>
    </source>
</evidence>
<dbReference type="GO" id="GO:0009897">
    <property type="term" value="C:external side of plasma membrane"/>
    <property type="evidence" value="ECO:0007669"/>
    <property type="project" value="TreeGrafter"/>
</dbReference>
<dbReference type="GO" id="GO:0098609">
    <property type="term" value="P:cell-cell adhesion"/>
    <property type="evidence" value="ECO:0007669"/>
    <property type="project" value="TreeGrafter"/>
</dbReference>
<dbReference type="InterPro" id="IPR013517">
    <property type="entry name" value="FG-GAP"/>
</dbReference>
<dbReference type="GO" id="GO:0007160">
    <property type="term" value="P:cell-matrix adhesion"/>
    <property type="evidence" value="ECO:0007669"/>
    <property type="project" value="TreeGrafter"/>
</dbReference>
<dbReference type="GO" id="GO:0033627">
    <property type="term" value="P:cell adhesion mediated by integrin"/>
    <property type="evidence" value="ECO:0007669"/>
    <property type="project" value="TreeGrafter"/>
</dbReference>
<evidence type="ECO:0000256" key="4">
    <source>
        <dbReference type="SAM" id="SignalP"/>
    </source>
</evidence>
<keyword evidence="3" id="KW-0325">Glycoprotein</keyword>
<protein>
    <submittedName>
        <fullName evidence="5">VCBS repeat-containing protein</fullName>
    </submittedName>
</protein>
<dbReference type="RefSeq" id="WP_198504753.1">
    <property type="nucleotide sequence ID" value="NZ_CP065959.1"/>
</dbReference>
<dbReference type="PROSITE" id="PS51470">
    <property type="entry name" value="FG_GAP"/>
    <property type="match status" value="3"/>
</dbReference>
<dbReference type="GO" id="GO:0005178">
    <property type="term" value="F:integrin binding"/>
    <property type="evidence" value="ECO:0007669"/>
    <property type="project" value="TreeGrafter"/>
</dbReference>
<dbReference type="InterPro" id="IPR013519">
    <property type="entry name" value="Int_alpha_beta-p"/>
</dbReference>
<proteinExistence type="predicted"/>
<feature type="signal peptide" evidence="4">
    <location>
        <begin position="1"/>
        <end position="29"/>
    </location>
</feature>
<evidence type="ECO:0000313" key="5">
    <source>
        <dbReference type="EMBL" id="QQC93277.1"/>
    </source>
</evidence>
<gene>
    <name evidence="5" type="ORF">I8755_36840</name>
</gene>
<reference evidence="5 6" key="1">
    <citation type="submission" date="2020-12" db="EMBL/GenBank/DDBJ databases">
        <title>Identification and biosynthesis of polyene macrolides produced by Streptomyces alfalfae Men-myco-93-63.</title>
        <authorList>
            <person name="Liu D."/>
            <person name="Li Y."/>
            <person name="Liu L."/>
            <person name="Han X."/>
            <person name="Shen F."/>
        </authorList>
    </citation>
    <scope>NUCLEOTIDE SEQUENCE [LARGE SCALE GENOMIC DNA]</scope>
    <source>
        <strain evidence="5 6">Men-myco-93-63</strain>
    </source>
</reference>
<evidence type="ECO:0000256" key="2">
    <source>
        <dbReference type="ARBA" id="ARBA00022737"/>
    </source>
</evidence>
<dbReference type="GO" id="GO:0007229">
    <property type="term" value="P:integrin-mediated signaling pathway"/>
    <property type="evidence" value="ECO:0007669"/>
    <property type="project" value="TreeGrafter"/>
</dbReference>
<dbReference type="Pfam" id="PF01839">
    <property type="entry name" value="FG-GAP"/>
    <property type="match status" value="6"/>
</dbReference>
<dbReference type="EMBL" id="CP065959">
    <property type="protein sequence ID" value="QQC93277.1"/>
    <property type="molecule type" value="Genomic_DNA"/>
</dbReference>
<dbReference type="Gene3D" id="2.130.10.130">
    <property type="entry name" value="Integrin alpha, N-terminal"/>
    <property type="match status" value="4"/>
</dbReference>
<dbReference type="SUPFAM" id="SSF69318">
    <property type="entry name" value="Integrin alpha N-terminal domain"/>
    <property type="match status" value="2"/>
</dbReference>
<dbReference type="InterPro" id="IPR028994">
    <property type="entry name" value="Integrin_alpha_N"/>
</dbReference>
<dbReference type="AlphaFoldDB" id="A0A7T4PN00"/>
<sequence length="473" mass="47114">MPQTHRHRTATAVAVALAAGLLAVTPAQAAPAAAAGGQSDVNGDGYGDLVTGSEAAVAGASGAGAIVVNTGSSSGISADRSQIVTQNTSGVPGAAEKDDRFGSALATGDLNGDGYTDIVAGTPREKVGDDVEGGTVAVLWGSKSGIDGGTTLPDPAPGAHDRFGNRLAVGDFDGDDRPELAIGTGSDDVWIFDGVTRSGVAGHRELKTDIVADSSDYYRSLAAGDFDGDGHDDLVVGGRYDKDGSFDGASLVYPGATGTYTVLPDEAHAAATGDFDGDGRDDLILGSPDDSAVTAYTGGADGLTASAHRTLTQDSQGVPGVEESEDAFGEVVAAGDVDGDGYDDVAVGVEFETVGSVPNTGEVVILRGSADGLTGAGSQALHQGTAGVPGANEAYDRFGAAVRLTDTNRDGYADLAAAAPMENTSNGALWSLRGSADGVVSSHGVSFSAATAGLSEEPYTYFGRSMPTSAHGS</sequence>
<organism evidence="5 6">
    <name type="scientific">Streptomyces alfalfae</name>
    <dbReference type="NCBI Taxonomy" id="1642299"/>
    <lineage>
        <taxon>Bacteria</taxon>
        <taxon>Bacillati</taxon>
        <taxon>Actinomycetota</taxon>
        <taxon>Actinomycetes</taxon>
        <taxon>Kitasatosporales</taxon>
        <taxon>Streptomycetaceae</taxon>
        <taxon>Streptomyces</taxon>
    </lineage>
</organism>
<dbReference type="PANTHER" id="PTHR23220">
    <property type="entry name" value="INTEGRIN ALPHA"/>
    <property type="match status" value="1"/>
</dbReference>
<dbReference type="PANTHER" id="PTHR23220:SF122">
    <property type="entry name" value="INTEGRIN ALPHA-PS1"/>
    <property type="match status" value="1"/>
</dbReference>
<dbReference type="GO" id="GO:0008305">
    <property type="term" value="C:integrin complex"/>
    <property type="evidence" value="ECO:0007669"/>
    <property type="project" value="InterPro"/>
</dbReference>
<evidence type="ECO:0000313" key="6">
    <source>
        <dbReference type="Proteomes" id="UP000596130"/>
    </source>
</evidence>
<name>A0A7T4PN00_9ACTN</name>
<feature type="chain" id="PRO_5032294835" evidence="4">
    <location>
        <begin position="30"/>
        <end position="473"/>
    </location>
</feature>
<accession>A0A7T4PN00</accession>